<organism evidence="1 2">
    <name type="scientific">Pristionchus mayeri</name>
    <dbReference type="NCBI Taxonomy" id="1317129"/>
    <lineage>
        <taxon>Eukaryota</taxon>
        <taxon>Metazoa</taxon>
        <taxon>Ecdysozoa</taxon>
        <taxon>Nematoda</taxon>
        <taxon>Chromadorea</taxon>
        <taxon>Rhabditida</taxon>
        <taxon>Rhabditina</taxon>
        <taxon>Diplogasteromorpha</taxon>
        <taxon>Diplogasteroidea</taxon>
        <taxon>Neodiplogasteridae</taxon>
        <taxon>Pristionchus</taxon>
    </lineage>
</organism>
<dbReference type="AlphaFoldDB" id="A0AAN5I3N7"/>
<accession>A0AAN5I3N7</accession>
<protein>
    <submittedName>
        <fullName evidence="1">Uncharacterized protein</fullName>
    </submittedName>
</protein>
<reference evidence="2" key="1">
    <citation type="submission" date="2022-10" db="EMBL/GenBank/DDBJ databases">
        <title>Genome assembly of Pristionchus species.</title>
        <authorList>
            <person name="Yoshida K."/>
            <person name="Sommer R.J."/>
        </authorList>
    </citation>
    <scope>NUCLEOTIDE SEQUENCE [LARGE SCALE GENOMIC DNA]</scope>
    <source>
        <strain evidence="2">RS5460</strain>
    </source>
</reference>
<feature type="non-terminal residue" evidence="1">
    <location>
        <position position="1"/>
    </location>
</feature>
<feature type="non-terminal residue" evidence="1">
    <location>
        <position position="78"/>
    </location>
</feature>
<dbReference type="EMBL" id="BTRK01000004">
    <property type="protein sequence ID" value="GMR49756.1"/>
    <property type="molecule type" value="Genomic_DNA"/>
</dbReference>
<gene>
    <name evidence="1" type="ORF">PMAYCL1PPCAC_19951</name>
</gene>
<proteinExistence type="predicted"/>
<name>A0AAN5I3N7_9BILA</name>
<keyword evidence="2" id="KW-1185">Reference proteome</keyword>
<sequence length="78" mass="8267">LDPSPLICKEMGSEGGKVVEGNASFPRFGLLDHGVYGDAAGLRCAVLVDELEQQGYSRVAVVHLERQHESASEVGVAD</sequence>
<comment type="caution">
    <text evidence="1">The sequence shown here is derived from an EMBL/GenBank/DDBJ whole genome shotgun (WGS) entry which is preliminary data.</text>
</comment>
<evidence type="ECO:0000313" key="1">
    <source>
        <dbReference type="EMBL" id="GMR49756.1"/>
    </source>
</evidence>
<dbReference type="Proteomes" id="UP001328107">
    <property type="component" value="Unassembled WGS sequence"/>
</dbReference>
<evidence type="ECO:0000313" key="2">
    <source>
        <dbReference type="Proteomes" id="UP001328107"/>
    </source>
</evidence>